<feature type="compositionally biased region" description="Basic and acidic residues" evidence="1">
    <location>
        <begin position="672"/>
        <end position="689"/>
    </location>
</feature>
<dbReference type="RefSeq" id="WP_191266668.1">
    <property type="nucleotide sequence ID" value="NZ_BMXJ01000001.1"/>
</dbReference>
<reference evidence="3 4" key="1">
    <citation type="submission" date="2020-10" db="EMBL/GenBank/DDBJ databases">
        <title>Sequencing the genomes of 1000 actinobacteria strains.</title>
        <authorList>
            <person name="Klenk H.-P."/>
        </authorList>
    </citation>
    <scope>NUCLEOTIDE SEQUENCE [LARGE SCALE GENOMIC DNA]</scope>
    <source>
        <strain evidence="3 4">DSM 45157</strain>
    </source>
</reference>
<feature type="compositionally biased region" description="Low complexity" evidence="1">
    <location>
        <begin position="263"/>
        <end position="275"/>
    </location>
</feature>
<feature type="compositionally biased region" description="Low complexity" evidence="1">
    <location>
        <begin position="222"/>
        <end position="241"/>
    </location>
</feature>
<sequence length="886" mass="93223">MTDNGGDAPGNRSSEQDADSWFKPSENRYRTQSEYQDPLEGEEGTGEGGDAPAGGAVFPDSGGYAGLSASRPAMVEPYPDALGGPSETPQETPPTYGGESPYVPGISYPGAGSAAYQPVTRIPGESDPLGAPGGFPEPEGPSRTGSSAETGGPVETRESSVTGGYPGIAASAEVPLPPEGSEPAPEPAHDSWAAGGNDSWAARPAEEEPEEAPADEEPGAEPPRAADTDAPAAQPWAAEAPGTVNGTWSAEAPRAAGDDRAAAEPAAAARPWGAEPSVPEPAQDGWTAPVEDSWAPQTAAEPEPAPAVEPSAPEPVQDTWAGAAGETWRPEPDRDQPQQWQGTGGLDSWSPVPDSGDVWRGAGTTEPWAEPTTRQWSDPAPAPSYGVDRYDDELSPRPVPPLDEFPAHDQYTRDRTGGYEDELSAPSPEAASAEQDGIGSGSGNTWAFDRDDPRLPDVVRDAERRRRDTAPEEPSFTDWGADTDWTAVPAGEPAGERDGGPDTGELSAAVATSEDPLAAIADMQSRARAKEDPGAEEEYGPDPGQGWDERPGQGWDERPWDAPARDELSWDAPPAEEPSWGRPVPDEHPLDQPSWGGSAAAAEDGSWRGGEGSTQMFTAPSFDGPADPGGFDDGARQDWSAGTRASWDREEPRGYDELGYDERGAASGGDGYPDRVHEDGDGYDDRLDDGVEYGEYGDGYDDRARDGLDGPPEEQETVAPGVPSDLGAVPPPVDRALRERAAEDELREEESDYEDGFTPADYGMPERPRQSRRRRDRIAADFPGFDDAPLGGDVGDAYPGYDSVDFLADTEPGANLTLWLGVASLLPGLGVITAVLALFVTGPKAKRTIRESRGTLDGLGLITTGTVFAVIGILVTVISVAIWFAL</sequence>
<feature type="compositionally biased region" description="Low complexity" evidence="1">
    <location>
        <begin position="295"/>
        <end position="315"/>
    </location>
</feature>
<organism evidence="3 4">
    <name type="scientific">Nocardiopsis terrae</name>
    <dbReference type="NCBI Taxonomy" id="372655"/>
    <lineage>
        <taxon>Bacteria</taxon>
        <taxon>Bacillati</taxon>
        <taxon>Actinomycetota</taxon>
        <taxon>Actinomycetes</taxon>
        <taxon>Streptosporangiales</taxon>
        <taxon>Nocardiopsidaceae</taxon>
        <taxon>Nocardiopsis</taxon>
    </lineage>
</organism>
<evidence type="ECO:0000313" key="4">
    <source>
        <dbReference type="Proteomes" id="UP000598217"/>
    </source>
</evidence>
<evidence type="ECO:0000256" key="1">
    <source>
        <dbReference type="SAM" id="MobiDB-lite"/>
    </source>
</evidence>
<accession>A0ABR9HMC0</accession>
<feature type="compositionally biased region" description="Acidic residues" evidence="1">
    <location>
        <begin position="745"/>
        <end position="755"/>
    </location>
</feature>
<comment type="caution">
    <text evidence="3">The sequence shown here is derived from an EMBL/GenBank/DDBJ whole genome shotgun (WGS) entry which is preliminary data.</text>
</comment>
<evidence type="ECO:0000256" key="2">
    <source>
        <dbReference type="SAM" id="Phobius"/>
    </source>
</evidence>
<protein>
    <recommendedName>
        <fullName evidence="5">DUF4190 domain-containing protein</fullName>
    </recommendedName>
</protein>
<proteinExistence type="predicted"/>
<dbReference type="EMBL" id="JADBDY010000001">
    <property type="protein sequence ID" value="MBE1460177.1"/>
    <property type="molecule type" value="Genomic_DNA"/>
</dbReference>
<feature type="compositionally biased region" description="Basic and acidic residues" evidence="1">
    <location>
        <begin position="448"/>
        <end position="470"/>
    </location>
</feature>
<feature type="compositionally biased region" description="Basic and acidic residues" evidence="1">
    <location>
        <begin position="646"/>
        <end position="664"/>
    </location>
</feature>
<feature type="region of interest" description="Disordered" evidence="1">
    <location>
        <begin position="1"/>
        <end position="775"/>
    </location>
</feature>
<feature type="transmembrane region" description="Helical" evidence="2">
    <location>
        <begin position="816"/>
        <end position="840"/>
    </location>
</feature>
<gene>
    <name evidence="3" type="ORF">H4W79_004391</name>
</gene>
<feature type="compositionally biased region" description="Pro residues" evidence="1">
    <location>
        <begin position="175"/>
        <end position="186"/>
    </location>
</feature>
<feature type="compositionally biased region" description="Low complexity" evidence="1">
    <location>
        <begin position="128"/>
        <end position="137"/>
    </location>
</feature>
<feature type="compositionally biased region" description="Acidic residues" evidence="1">
    <location>
        <begin position="207"/>
        <end position="219"/>
    </location>
</feature>
<dbReference type="Proteomes" id="UP000598217">
    <property type="component" value="Unassembled WGS sequence"/>
</dbReference>
<name>A0ABR9HMC0_9ACTN</name>
<keyword evidence="2" id="KW-0812">Transmembrane</keyword>
<feature type="compositionally biased region" description="Low complexity" evidence="1">
    <location>
        <begin position="424"/>
        <end position="434"/>
    </location>
</feature>
<feature type="compositionally biased region" description="Basic and acidic residues" evidence="1">
    <location>
        <begin position="547"/>
        <end position="568"/>
    </location>
</feature>
<feature type="transmembrane region" description="Helical" evidence="2">
    <location>
        <begin position="861"/>
        <end position="885"/>
    </location>
</feature>
<keyword evidence="2" id="KW-1133">Transmembrane helix</keyword>
<evidence type="ECO:0000313" key="3">
    <source>
        <dbReference type="EMBL" id="MBE1460177.1"/>
    </source>
</evidence>
<evidence type="ECO:0008006" key="5">
    <source>
        <dbReference type="Google" id="ProtNLM"/>
    </source>
</evidence>
<keyword evidence="4" id="KW-1185">Reference proteome</keyword>
<feature type="compositionally biased region" description="Basic and acidic residues" evidence="1">
    <location>
        <begin position="735"/>
        <end position="744"/>
    </location>
</feature>
<keyword evidence="2" id="KW-0472">Membrane</keyword>
<feature type="compositionally biased region" description="Basic and acidic residues" evidence="1">
    <location>
        <begin position="405"/>
        <end position="418"/>
    </location>
</feature>